<comment type="caution">
    <text evidence="1">The sequence shown here is derived from an EMBL/GenBank/DDBJ whole genome shotgun (WGS) entry which is preliminary data.</text>
</comment>
<reference evidence="1" key="1">
    <citation type="journal article" date="2023" name="Int. J. Syst. Evol. Microbiol.">
        <title>Collibacillus ludicampi gen. nov., sp. nov., a new soil bacterium of the family Alicyclobacillaceae.</title>
        <authorList>
            <person name="Jojima T."/>
            <person name="Ioku Y."/>
            <person name="Fukuta Y."/>
            <person name="Shirasaka N."/>
            <person name="Matsumura Y."/>
            <person name="Mori M."/>
        </authorList>
    </citation>
    <scope>NUCLEOTIDE SEQUENCE</scope>
    <source>
        <strain evidence="1">TP075</strain>
    </source>
</reference>
<accession>A0AAV4LH67</accession>
<protein>
    <submittedName>
        <fullName evidence="1">Uncharacterized protein</fullName>
    </submittedName>
</protein>
<dbReference type="Proteomes" id="UP001057291">
    <property type="component" value="Unassembled WGS sequence"/>
</dbReference>
<sequence length="328" mass="38217">MPTYTIIKIKENMNLEKVVERIKERGCFEHTPDDPKWPKNEKLFAKWIPLEEEPMITKFETGIGTNEEVVQASVEIQRPRQVWTDSQKKLLPLEKRINITQTDVIFFENGGSCYVAVQGSARSQQVNRTKRDLLEPSELIDWEEGKRTESVGLPSEYRIDPDMFYWLYYLYLEKKGEIPSNPPMRILELSGYRGTSLEDTQYYKSRGDRVAKLLPTLAFLYGNDDLKSLRFTLNTNSEQIELELHHDGSFELVSYAGKYASVEANYKEAAQLLLVYKDIIPRLKDAYENDKDKRNWNENVRDQFNANIGRIIIERIKETLPSLEETGS</sequence>
<organism evidence="1 2">
    <name type="scientific">Collibacillus ludicampi</name>
    <dbReference type="NCBI Taxonomy" id="2771369"/>
    <lineage>
        <taxon>Bacteria</taxon>
        <taxon>Bacillati</taxon>
        <taxon>Bacillota</taxon>
        <taxon>Bacilli</taxon>
        <taxon>Bacillales</taxon>
        <taxon>Alicyclobacillaceae</taxon>
        <taxon>Collibacillus</taxon>
    </lineage>
</organism>
<evidence type="ECO:0000313" key="1">
    <source>
        <dbReference type="EMBL" id="GIM47058.1"/>
    </source>
</evidence>
<keyword evidence="2" id="KW-1185">Reference proteome</keyword>
<dbReference type="RefSeq" id="WP_282200082.1">
    <property type="nucleotide sequence ID" value="NZ_BOQE01000001.1"/>
</dbReference>
<gene>
    <name evidence="1" type="ORF">DNHGIG_26070</name>
</gene>
<evidence type="ECO:0000313" key="2">
    <source>
        <dbReference type="Proteomes" id="UP001057291"/>
    </source>
</evidence>
<name>A0AAV4LH67_9BACL</name>
<proteinExistence type="predicted"/>
<dbReference type="AlphaFoldDB" id="A0AAV4LH67"/>
<dbReference type="EMBL" id="BOQE01000001">
    <property type="protein sequence ID" value="GIM47058.1"/>
    <property type="molecule type" value="Genomic_DNA"/>
</dbReference>